<dbReference type="EMBL" id="CP032485">
    <property type="protein sequence ID" value="QDH24437.1"/>
    <property type="molecule type" value="Genomic_DNA"/>
</dbReference>
<feature type="transmembrane region" description="Helical" evidence="8">
    <location>
        <begin position="339"/>
        <end position="358"/>
    </location>
</feature>
<feature type="transmembrane region" description="Helical" evidence="8">
    <location>
        <begin position="370"/>
        <end position="393"/>
    </location>
</feature>
<dbReference type="RefSeq" id="WP_141492282.1">
    <property type="nucleotide sequence ID" value="NZ_CP032485.1"/>
</dbReference>
<evidence type="ECO:0000256" key="8">
    <source>
        <dbReference type="SAM" id="Phobius"/>
    </source>
</evidence>
<dbReference type="Gene3D" id="1.20.1720.10">
    <property type="entry name" value="Multidrug resistance protein D"/>
    <property type="match status" value="1"/>
</dbReference>
<dbReference type="NCBIfam" id="TIGR00711">
    <property type="entry name" value="efflux_EmrB"/>
    <property type="match status" value="1"/>
</dbReference>
<feature type="transmembrane region" description="Helical" evidence="8">
    <location>
        <begin position="307"/>
        <end position="327"/>
    </location>
</feature>
<dbReference type="OrthoDB" id="9771737at2"/>
<dbReference type="KEGG" id="ntn:D5366_03365"/>
<comment type="subcellular location">
    <subcellularLocation>
        <location evidence="1">Cell membrane</location>
        <topology evidence="1">Multi-pass membrane protein</topology>
    </subcellularLocation>
</comment>
<keyword evidence="5 8" id="KW-0812">Transmembrane</keyword>
<dbReference type="AlphaFoldDB" id="A0A4Y6V7G5"/>
<feature type="transmembrane region" description="Helical" evidence="8">
    <location>
        <begin position="18"/>
        <end position="38"/>
    </location>
</feature>
<dbReference type="GO" id="GO:0022857">
    <property type="term" value="F:transmembrane transporter activity"/>
    <property type="evidence" value="ECO:0007669"/>
    <property type="project" value="InterPro"/>
</dbReference>
<dbReference type="InterPro" id="IPR020846">
    <property type="entry name" value="MFS_dom"/>
</dbReference>
<evidence type="ECO:0000256" key="4">
    <source>
        <dbReference type="ARBA" id="ARBA00022475"/>
    </source>
</evidence>
<dbReference type="Proteomes" id="UP000317214">
    <property type="component" value="Chromosome"/>
</dbReference>
<feature type="domain" description="Major facilitator superfamily (MFS) profile" evidence="9">
    <location>
        <begin position="20"/>
        <end position="516"/>
    </location>
</feature>
<keyword evidence="4" id="KW-1003">Cell membrane</keyword>
<evidence type="ECO:0000256" key="2">
    <source>
        <dbReference type="ARBA" id="ARBA00008537"/>
    </source>
</evidence>
<organism evidence="10 11">
    <name type="scientific">Neokomagataea tanensis</name>
    <dbReference type="NCBI Taxonomy" id="661191"/>
    <lineage>
        <taxon>Bacteria</taxon>
        <taxon>Pseudomonadati</taxon>
        <taxon>Pseudomonadota</taxon>
        <taxon>Alphaproteobacteria</taxon>
        <taxon>Acetobacterales</taxon>
        <taxon>Acetobacteraceae</taxon>
        <taxon>Neokomagataea</taxon>
    </lineage>
</organism>
<keyword evidence="11" id="KW-1185">Reference proteome</keyword>
<evidence type="ECO:0000256" key="6">
    <source>
        <dbReference type="ARBA" id="ARBA00022989"/>
    </source>
</evidence>
<dbReference type="InterPro" id="IPR011701">
    <property type="entry name" value="MFS"/>
</dbReference>
<dbReference type="PRINTS" id="PR01036">
    <property type="entry name" value="TCRTETB"/>
</dbReference>
<gene>
    <name evidence="10" type="ORF">D5366_03365</name>
</gene>
<dbReference type="CDD" id="cd17503">
    <property type="entry name" value="MFS_LmrB_MDR_like"/>
    <property type="match status" value="1"/>
</dbReference>
<evidence type="ECO:0000313" key="11">
    <source>
        <dbReference type="Proteomes" id="UP000317214"/>
    </source>
</evidence>
<feature type="transmembrane region" description="Helical" evidence="8">
    <location>
        <begin position="174"/>
        <end position="194"/>
    </location>
</feature>
<evidence type="ECO:0000256" key="7">
    <source>
        <dbReference type="ARBA" id="ARBA00023136"/>
    </source>
</evidence>
<dbReference type="Pfam" id="PF07690">
    <property type="entry name" value="MFS_1"/>
    <property type="match status" value="1"/>
</dbReference>
<name>A0A4Y6V7G5_9PROT</name>
<dbReference type="PROSITE" id="PS50850">
    <property type="entry name" value="MFS"/>
    <property type="match status" value="1"/>
</dbReference>
<sequence length="533" mass="57754">MSAPDSSKEEWKPKHNPWLIAVVVTMAAFMEVLDTTIVNVALPHIAGSLGGSYDDSTWALTAYLVANGIVLTISGWLSRLFGRKRYFLICIVMFTVSSFLCGLAQSLPMLVVFRLMQGFFGGGLQPSQQSIILDTFPPEKRGAAFGLTAIATIVGPVLGPLLGGFLTDDYSWRWVFFVNIPFGIICVLAVSALVEDPPWEKRQRLPIDGLGIGLITLGLGCLELACDRGEDDDWFGSHFIILMAVLGIVGIVGAIFWMLKARQPLLRLEVFKDRNFATSMLLMSMVGALLYSSSVIIPQFAQQVQGYTATTSGLLLAPGGATVIVLIPIVGQLMKVIPLRYIIAFGFTLMGLSMFQAAHLNPKIDFATLIQYRVTQTAALAFLFVPISTVAYSTLPRELNSDASALFSMCRNYLGSLAISLSTAAVVEARQRHQNDVAGHMITGRQPYTDYLNVVQKTAQDHGLTPAAAHGFAMHKLMGEFTTQTAMLAYNEVFRWIGILALMVVPLCALLAPSVKKRGGAPAGGIEVDAGYS</sequence>
<feature type="transmembrane region" description="Helical" evidence="8">
    <location>
        <begin position="239"/>
        <end position="259"/>
    </location>
</feature>
<dbReference type="InterPro" id="IPR004638">
    <property type="entry name" value="EmrB-like"/>
</dbReference>
<dbReference type="PANTHER" id="PTHR42718:SF9">
    <property type="entry name" value="MAJOR FACILITATOR SUPERFAMILY MULTIDRUG TRANSPORTER MFSC"/>
    <property type="match status" value="1"/>
</dbReference>
<evidence type="ECO:0000313" key="10">
    <source>
        <dbReference type="EMBL" id="QDH24437.1"/>
    </source>
</evidence>
<protein>
    <submittedName>
        <fullName evidence="10">DHA2 family efflux MFS transporter permease subunit</fullName>
    </submittedName>
</protein>
<accession>A0A4Y6V7G5</accession>
<dbReference type="PANTHER" id="PTHR42718">
    <property type="entry name" value="MAJOR FACILITATOR SUPERFAMILY MULTIDRUG TRANSPORTER MFSC"/>
    <property type="match status" value="1"/>
</dbReference>
<dbReference type="InterPro" id="IPR036259">
    <property type="entry name" value="MFS_trans_sf"/>
</dbReference>
<evidence type="ECO:0000256" key="5">
    <source>
        <dbReference type="ARBA" id="ARBA00022692"/>
    </source>
</evidence>
<reference evidence="10 11" key="1">
    <citation type="submission" date="2018-09" db="EMBL/GenBank/DDBJ databases">
        <title>The complete genome sequence of Neokomagataea tanensis NBRC 106556(T).</title>
        <authorList>
            <person name="Chua K.-O."/>
            <person name="See-Too W.-S."/>
            <person name="Hong K.-W."/>
            <person name="Yin W.-F."/>
            <person name="Chan K.-G."/>
        </authorList>
    </citation>
    <scope>NUCLEOTIDE SEQUENCE [LARGE SCALE GENOMIC DNA]</scope>
    <source>
        <strain evidence="11">AH13 \ NBRC 106556</strain>
    </source>
</reference>
<dbReference type="Gene3D" id="1.20.1250.20">
    <property type="entry name" value="MFS general substrate transporter like domains"/>
    <property type="match status" value="1"/>
</dbReference>
<evidence type="ECO:0000256" key="3">
    <source>
        <dbReference type="ARBA" id="ARBA00022448"/>
    </source>
</evidence>
<keyword evidence="6 8" id="KW-1133">Transmembrane helix</keyword>
<keyword evidence="3" id="KW-0813">Transport</keyword>
<dbReference type="SUPFAM" id="SSF103473">
    <property type="entry name" value="MFS general substrate transporter"/>
    <property type="match status" value="1"/>
</dbReference>
<evidence type="ECO:0000259" key="9">
    <source>
        <dbReference type="PROSITE" id="PS50850"/>
    </source>
</evidence>
<evidence type="ECO:0000256" key="1">
    <source>
        <dbReference type="ARBA" id="ARBA00004651"/>
    </source>
</evidence>
<keyword evidence="7 8" id="KW-0472">Membrane</keyword>
<feature type="transmembrane region" description="Helical" evidence="8">
    <location>
        <begin position="280"/>
        <end position="301"/>
    </location>
</feature>
<feature type="transmembrane region" description="Helical" evidence="8">
    <location>
        <begin position="86"/>
        <end position="107"/>
    </location>
</feature>
<comment type="similarity">
    <text evidence="2">Belongs to the major facilitator superfamily. EmrB family.</text>
</comment>
<proteinExistence type="inferred from homology"/>
<feature type="transmembrane region" description="Helical" evidence="8">
    <location>
        <begin position="58"/>
        <end position="77"/>
    </location>
</feature>
<dbReference type="GO" id="GO:0005886">
    <property type="term" value="C:plasma membrane"/>
    <property type="evidence" value="ECO:0007669"/>
    <property type="project" value="UniProtKB-SubCell"/>
</dbReference>
<feature type="transmembrane region" description="Helical" evidence="8">
    <location>
        <begin position="493"/>
        <end position="512"/>
    </location>
</feature>
<feature type="transmembrane region" description="Helical" evidence="8">
    <location>
        <begin position="143"/>
        <end position="162"/>
    </location>
</feature>